<accession>A0A919SXB0</accession>
<evidence type="ECO:0000313" key="3">
    <source>
        <dbReference type="Proteomes" id="UP000681340"/>
    </source>
</evidence>
<sequence length="82" mass="8210">MRVAAPASATAGTAAVRPTAAAPAAAPVTTRRRLIKVFARFAVTQGGSVRHLDPFANPADGYRAATDLVAGRGIAGRPAGLS</sequence>
<dbReference type="EMBL" id="BOQL01000094">
    <property type="protein sequence ID" value="GIM80197.1"/>
    <property type="molecule type" value="Genomic_DNA"/>
</dbReference>
<proteinExistence type="predicted"/>
<name>A0A919SXB0_9ACTN</name>
<protein>
    <submittedName>
        <fullName evidence="2">Uncharacterized protein</fullName>
    </submittedName>
</protein>
<dbReference type="Proteomes" id="UP000681340">
    <property type="component" value="Unassembled WGS sequence"/>
</dbReference>
<evidence type="ECO:0000313" key="2">
    <source>
        <dbReference type="EMBL" id="GIM80197.1"/>
    </source>
</evidence>
<gene>
    <name evidence="2" type="ORF">Aau02nite_89400</name>
</gene>
<evidence type="ECO:0000256" key="1">
    <source>
        <dbReference type="SAM" id="MobiDB-lite"/>
    </source>
</evidence>
<feature type="region of interest" description="Disordered" evidence="1">
    <location>
        <begin position="1"/>
        <end position="23"/>
    </location>
</feature>
<organism evidence="2 3">
    <name type="scientific">Actinoplanes auranticolor</name>
    <dbReference type="NCBI Taxonomy" id="47988"/>
    <lineage>
        <taxon>Bacteria</taxon>
        <taxon>Bacillati</taxon>
        <taxon>Actinomycetota</taxon>
        <taxon>Actinomycetes</taxon>
        <taxon>Micromonosporales</taxon>
        <taxon>Micromonosporaceae</taxon>
        <taxon>Actinoplanes</taxon>
    </lineage>
</organism>
<dbReference type="AlphaFoldDB" id="A0A919SXB0"/>
<keyword evidence="3" id="KW-1185">Reference proteome</keyword>
<reference evidence="2" key="1">
    <citation type="submission" date="2021-03" db="EMBL/GenBank/DDBJ databases">
        <title>Whole genome shotgun sequence of Actinoplanes auranticolor NBRC 12245.</title>
        <authorList>
            <person name="Komaki H."/>
            <person name="Tamura T."/>
        </authorList>
    </citation>
    <scope>NUCLEOTIDE SEQUENCE</scope>
    <source>
        <strain evidence="2">NBRC 12245</strain>
    </source>
</reference>
<comment type="caution">
    <text evidence="2">The sequence shown here is derived from an EMBL/GenBank/DDBJ whole genome shotgun (WGS) entry which is preliminary data.</text>
</comment>